<keyword evidence="8 9" id="KW-0472">Membrane</keyword>
<comment type="subcellular location">
    <subcellularLocation>
        <location evidence="2">Golgi apparatus membrane</location>
        <topology evidence="2">Single-pass type I membrane protein</topology>
    </subcellularLocation>
</comment>
<evidence type="ECO:0000256" key="7">
    <source>
        <dbReference type="ARBA" id="ARBA00023034"/>
    </source>
</evidence>
<evidence type="ECO:0000256" key="2">
    <source>
        <dbReference type="ARBA" id="ARBA00004614"/>
    </source>
</evidence>
<feature type="transmembrane region" description="Helical" evidence="9">
    <location>
        <begin position="6"/>
        <end position="24"/>
    </location>
</feature>
<evidence type="ECO:0000256" key="8">
    <source>
        <dbReference type="ARBA" id="ARBA00023136"/>
    </source>
</evidence>
<comment type="function">
    <text evidence="1 9">Involved in the early part of the secretory pathway.</text>
</comment>
<dbReference type="AlphaFoldDB" id="A0AB34J4C7"/>
<name>A0AB34J4C7_PRYPA</name>
<evidence type="ECO:0000256" key="6">
    <source>
        <dbReference type="ARBA" id="ARBA00022989"/>
    </source>
</evidence>
<dbReference type="InterPro" id="IPR009653">
    <property type="entry name" value="Ksh1"/>
</dbReference>
<gene>
    <name evidence="10" type="ORF">AB1Y20_005458</name>
</gene>
<comment type="caution">
    <text evidence="9">Lacks conserved residue(s) required for the propagation of feature annotation.</text>
</comment>
<dbReference type="GO" id="GO:0000139">
    <property type="term" value="C:Golgi membrane"/>
    <property type="evidence" value="ECO:0007669"/>
    <property type="project" value="UniProtKB-SubCell"/>
</dbReference>
<protein>
    <recommendedName>
        <fullName evidence="9">Protein kish</fullName>
    </recommendedName>
</protein>
<reference evidence="10 11" key="1">
    <citation type="journal article" date="2024" name="Science">
        <title>Giant polyketide synthase enzymes in the biosynthesis of giant marine polyether toxins.</title>
        <authorList>
            <person name="Fallon T.R."/>
            <person name="Shende V.V."/>
            <person name="Wierzbicki I.H."/>
            <person name="Pendleton A.L."/>
            <person name="Watervoot N.F."/>
            <person name="Auber R.P."/>
            <person name="Gonzalez D.J."/>
            <person name="Wisecaver J.H."/>
            <person name="Moore B.S."/>
        </authorList>
    </citation>
    <scope>NUCLEOTIDE SEQUENCE [LARGE SCALE GENOMIC DNA]</scope>
    <source>
        <strain evidence="10 11">12B1</strain>
    </source>
</reference>
<dbReference type="PANTHER" id="PTHR46815:SF1">
    <property type="entry name" value="PROTEIN KISH-B"/>
    <property type="match status" value="1"/>
</dbReference>
<comment type="caution">
    <text evidence="10">The sequence shown here is derived from an EMBL/GenBank/DDBJ whole genome shotgun (WGS) entry which is preliminary data.</text>
</comment>
<dbReference type="PANTHER" id="PTHR46815">
    <property type="entry name" value="PROTEIN KISH-B"/>
    <property type="match status" value="1"/>
</dbReference>
<evidence type="ECO:0000256" key="1">
    <source>
        <dbReference type="ARBA" id="ARBA00002154"/>
    </source>
</evidence>
<evidence type="ECO:0000256" key="5">
    <source>
        <dbReference type="ARBA" id="ARBA00022729"/>
    </source>
</evidence>
<accession>A0AB34J4C7</accession>
<evidence type="ECO:0000256" key="3">
    <source>
        <dbReference type="ARBA" id="ARBA00008961"/>
    </source>
</evidence>
<evidence type="ECO:0000256" key="4">
    <source>
        <dbReference type="ARBA" id="ARBA00022692"/>
    </source>
</evidence>
<evidence type="ECO:0000313" key="10">
    <source>
        <dbReference type="EMBL" id="KAL1512194.1"/>
    </source>
</evidence>
<dbReference type="Pfam" id="PF06842">
    <property type="entry name" value="DUF1242"/>
    <property type="match status" value="1"/>
</dbReference>
<proteinExistence type="inferred from homology"/>
<evidence type="ECO:0000256" key="9">
    <source>
        <dbReference type="RuleBase" id="RU910717"/>
    </source>
</evidence>
<dbReference type="InterPro" id="IPR042863">
    <property type="entry name" value="Kish-B"/>
</dbReference>
<keyword evidence="11" id="KW-1185">Reference proteome</keyword>
<keyword evidence="7" id="KW-0333">Golgi apparatus</keyword>
<feature type="transmembrane region" description="Helical" evidence="9">
    <location>
        <begin position="55"/>
        <end position="72"/>
    </location>
</feature>
<sequence>MTNLYSVHGFLTACLLVICSCAYIKRVPQLRNQLLREKHGARGTLYKAAIIGQRLHWQVSIACVLMAVYLLLRR</sequence>
<evidence type="ECO:0000313" key="11">
    <source>
        <dbReference type="Proteomes" id="UP001515480"/>
    </source>
</evidence>
<keyword evidence="4 9" id="KW-0812">Transmembrane</keyword>
<keyword evidence="5" id="KW-0732">Signal</keyword>
<dbReference type="Proteomes" id="UP001515480">
    <property type="component" value="Unassembled WGS sequence"/>
</dbReference>
<organism evidence="10 11">
    <name type="scientific">Prymnesium parvum</name>
    <name type="common">Toxic golden alga</name>
    <dbReference type="NCBI Taxonomy" id="97485"/>
    <lineage>
        <taxon>Eukaryota</taxon>
        <taxon>Haptista</taxon>
        <taxon>Haptophyta</taxon>
        <taxon>Prymnesiophyceae</taxon>
        <taxon>Prymnesiales</taxon>
        <taxon>Prymnesiaceae</taxon>
        <taxon>Prymnesium</taxon>
    </lineage>
</organism>
<dbReference type="EMBL" id="JBGBPQ010000013">
    <property type="protein sequence ID" value="KAL1512194.1"/>
    <property type="molecule type" value="Genomic_DNA"/>
</dbReference>
<comment type="similarity">
    <text evidence="3 9">Belongs to the KISH family.</text>
</comment>
<keyword evidence="6 9" id="KW-1133">Transmembrane helix</keyword>